<dbReference type="KEGG" id="ohi:H8790_10800"/>
<accession>A0A7G9B2Z8</accession>
<dbReference type="InterPro" id="IPR032466">
    <property type="entry name" value="Metal_Hydrolase"/>
</dbReference>
<dbReference type="InterPro" id="IPR032465">
    <property type="entry name" value="ACMSD"/>
</dbReference>
<dbReference type="GO" id="GO:0016831">
    <property type="term" value="F:carboxy-lyase activity"/>
    <property type="evidence" value="ECO:0007669"/>
    <property type="project" value="InterPro"/>
</dbReference>
<dbReference type="AlphaFoldDB" id="A0A7G9B2Z8"/>
<dbReference type="EMBL" id="CP060490">
    <property type="protein sequence ID" value="QNL43929.1"/>
    <property type="molecule type" value="Genomic_DNA"/>
</dbReference>
<evidence type="ECO:0000256" key="1">
    <source>
        <dbReference type="ARBA" id="ARBA00023239"/>
    </source>
</evidence>
<dbReference type="GO" id="GO:0005737">
    <property type="term" value="C:cytoplasm"/>
    <property type="evidence" value="ECO:0007669"/>
    <property type="project" value="TreeGrafter"/>
</dbReference>
<evidence type="ECO:0000313" key="3">
    <source>
        <dbReference type="EMBL" id="QNL43929.1"/>
    </source>
</evidence>
<dbReference type="Proteomes" id="UP000515960">
    <property type="component" value="Chromosome"/>
</dbReference>
<dbReference type="InterPro" id="IPR006680">
    <property type="entry name" value="Amidohydro-rel"/>
</dbReference>
<dbReference type="Gene3D" id="3.20.20.140">
    <property type="entry name" value="Metal-dependent hydrolases"/>
    <property type="match status" value="1"/>
</dbReference>
<proteinExistence type="predicted"/>
<reference evidence="3 4" key="1">
    <citation type="submission" date="2020-08" db="EMBL/GenBank/DDBJ databases">
        <authorList>
            <person name="Liu C."/>
            <person name="Sun Q."/>
        </authorList>
    </citation>
    <scope>NUCLEOTIDE SEQUENCE [LARGE SCALE GENOMIC DNA]</scope>
    <source>
        <strain evidence="3 4">NSJ-62</strain>
    </source>
</reference>
<feature type="domain" description="Amidohydrolase-related" evidence="2">
    <location>
        <begin position="46"/>
        <end position="251"/>
    </location>
</feature>
<dbReference type="CDD" id="cd01292">
    <property type="entry name" value="metallo-dependent_hydrolases"/>
    <property type="match status" value="1"/>
</dbReference>
<name>A0A7G9B2Z8_9FIRM</name>
<keyword evidence="4" id="KW-1185">Reference proteome</keyword>
<dbReference type="PANTHER" id="PTHR21240:SF28">
    <property type="entry name" value="ISO-OROTATE DECARBOXYLASE (EUROFUNG)"/>
    <property type="match status" value="1"/>
</dbReference>
<evidence type="ECO:0000313" key="4">
    <source>
        <dbReference type="Proteomes" id="UP000515960"/>
    </source>
</evidence>
<dbReference type="Pfam" id="PF04909">
    <property type="entry name" value="Amidohydro_2"/>
    <property type="match status" value="1"/>
</dbReference>
<dbReference type="GO" id="GO:0016787">
    <property type="term" value="F:hydrolase activity"/>
    <property type="evidence" value="ECO:0007669"/>
    <property type="project" value="UniProtKB-KW"/>
</dbReference>
<dbReference type="RefSeq" id="WP_187332509.1">
    <property type="nucleotide sequence ID" value="NZ_CP060490.1"/>
</dbReference>
<evidence type="ECO:0000259" key="2">
    <source>
        <dbReference type="Pfam" id="PF04909"/>
    </source>
</evidence>
<protein>
    <submittedName>
        <fullName evidence="3">Amidohydrolase</fullName>
    </submittedName>
</protein>
<dbReference type="PANTHER" id="PTHR21240">
    <property type="entry name" value="2-AMINO-3-CARBOXYLMUCONATE-6-SEMIALDEHYDE DECARBOXYLASE"/>
    <property type="match status" value="1"/>
</dbReference>
<sequence>MIIDFHVHIRKDKGTVDNFLRGMDENNIDISVVHPIVPGGTLGLSDNEFVGQLCKEHPDRLMGFACVVPTELGAADELRAALDKYGFKGLKLHPPIQNFSMADPRIAPCIEVCIEYDVPILIHTGGIYTQGARMALSDSSIIDDLAIRYPKCKFIIAHGNPFTWDPVIVAKNPNVYMDTCGTMARWMTLFPQIGPATLAQMRTNDRLLYGSDANALNTARFKENLQPILDMDVSDEIKNKILCETAKKLLKI</sequence>
<keyword evidence="3" id="KW-0378">Hydrolase</keyword>
<organism evidence="3 4">
    <name type="scientific">Oscillibacter hominis</name>
    <dbReference type="NCBI Taxonomy" id="2763056"/>
    <lineage>
        <taxon>Bacteria</taxon>
        <taxon>Bacillati</taxon>
        <taxon>Bacillota</taxon>
        <taxon>Clostridia</taxon>
        <taxon>Eubacteriales</taxon>
        <taxon>Oscillospiraceae</taxon>
        <taxon>Oscillibacter</taxon>
    </lineage>
</organism>
<keyword evidence="1" id="KW-0456">Lyase</keyword>
<gene>
    <name evidence="3" type="ORF">H8790_10800</name>
</gene>
<dbReference type="SUPFAM" id="SSF51556">
    <property type="entry name" value="Metallo-dependent hydrolases"/>
    <property type="match status" value="1"/>
</dbReference>
<dbReference type="GO" id="GO:0019748">
    <property type="term" value="P:secondary metabolic process"/>
    <property type="evidence" value="ECO:0007669"/>
    <property type="project" value="TreeGrafter"/>
</dbReference>